<name>A0A5B1CFH9_9BACT</name>
<dbReference type="CDD" id="cd04179">
    <property type="entry name" value="DPM_DPG-synthase_like"/>
    <property type="match status" value="1"/>
</dbReference>
<reference evidence="3 4" key="1">
    <citation type="submission" date="2019-08" db="EMBL/GenBank/DDBJ databases">
        <title>Deep-cultivation of Planctomycetes and their phenomic and genomic characterization uncovers novel biology.</title>
        <authorList>
            <person name="Wiegand S."/>
            <person name="Jogler M."/>
            <person name="Boedeker C."/>
            <person name="Pinto D."/>
            <person name="Vollmers J."/>
            <person name="Rivas-Marin E."/>
            <person name="Kohn T."/>
            <person name="Peeters S.H."/>
            <person name="Heuer A."/>
            <person name="Rast P."/>
            <person name="Oberbeckmann S."/>
            <person name="Bunk B."/>
            <person name="Jeske O."/>
            <person name="Meyerdierks A."/>
            <person name="Storesund J.E."/>
            <person name="Kallscheuer N."/>
            <person name="Luecker S."/>
            <person name="Lage O.M."/>
            <person name="Pohl T."/>
            <person name="Merkel B.J."/>
            <person name="Hornburger P."/>
            <person name="Mueller R.-W."/>
            <person name="Bruemmer F."/>
            <person name="Labrenz M."/>
            <person name="Spormann A.M."/>
            <person name="Op Den Camp H."/>
            <person name="Overmann J."/>
            <person name="Amann R."/>
            <person name="Jetten M.S.M."/>
            <person name="Mascher T."/>
            <person name="Medema M.H."/>
            <person name="Devos D.P."/>
            <person name="Kaster A.-K."/>
            <person name="Ovreas L."/>
            <person name="Rohde M."/>
            <person name="Galperin M.Y."/>
            <person name="Jogler C."/>
        </authorList>
    </citation>
    <scope>NUCLEOTIDE SEQUENCE [LARGE SCALE GENOMIC DNA]</scope>
    <source>
        <strain evidence="3 4">LF1</strain>
    </source>
</reference>
<evidence type="ECO:0000313" key="3">
    <source>
        <dbReference type="EMBL" id="KAA1259958.1"/>
    </source>
</evidence>
<dbReference type="Gene3D" id="3.90.550.10">
    <property type="entry name" value="Spore Coat Polysaccharide Biosynthesis Protein SpsA, Chain A"/>
    <property type="match status" value="1"/>
</dbReference>
<dbReference type="RefSeq" id="WP_200836761.1">
    <property type="nucleotide sequence ID" value="NZ_LWSK01000175.1"/>
</dbReference>
<dbReference type="Proteomes" id="UP000322699">
    <property type="component" value="Unassembled WGS sequence"/>
</dbReference>
<keyword evidence="4" id="KW-1185">Reference proteome</keyword>
<accession>A0A5B1CFH9</accession>
<sequence>MRSSLPTMMPTGEVLSSRSTSDVSTNSWGLQTNQHPKPCTPSVWIVIAAYNESERIGRTLADLKAKGFHHVIVVDDGSRDGTAAVAAQASEFVLRHPINCGQGAALQTGIDFALGQSAILSSRSTQTTSTMHRRLDDWWIRFATALRTWFWGLGS</sequence>
<gene>
    <name evidence="3" type="ORF">LF1_24960</name>
</gene>
<feature type="region of interest" description="Disordered" evidence="1">
    <location>
        <begin position="1"/>
        <end position="34"/>
    </location>
</feature>
<proteinExistence type="predicted"/>
<organism evidence="3 4">
    <name type="scientific">Rubripirellula obstinata</name>
    <dbReference type="NCBI Taxonomy" id="406547"/>
    <lineage>
        <taxon>Bacteria</taxon>
        <taxon>Pseudomonadati</taxon>
        <taxon>Planctomycetota</taxon>
        <taxon>Planctomycetia</taxon>
        <taxon>Pirellulales</taxon>
        <taxon>Pirellulaceae</taxon>
        <taxon>Rubripirellula</taxon>
    </lineage>
</organism>
<keyword evidence="3" id="KW-0808">Transferase</keyword>
<evidence type="ECO:0000256" key="1">
    <source>
        <dbReference type="SAM" id="MobiDB-lite"/>
    </source>
</evidence>
<dbReference type="SUPFAM" id="SSF53448">
    <property type="entry name" value="Nucleotide-diphospho-sugar transferases"/>
    <property type="match status" value="1"/>
</dbReference>
<dbReference type="EMBL" id="VRLW01000001">
    <property type="protein sequence ID" value="KAA1259958.1"/>
    <property type="molecule type" value="Genomic_DNA"/>
</dbReference>
<dbReference type="PANTHER" id="PTHR48090">
    <property type="entry name" value="UNDECAPRENYL-PHOSPHATE 4-DEOXY-4-FORMAMIDO-L-ARABINOSE TRANSFERASE-RELATED"/>
    <property type="match status" value="1"/>
</dbReference>
<dbReference type="Pfam" id="PF00535">
    <property type="entry name" value="Glycos_transf_2"/>
    <property type="match status" value="1"/>
</dbReference>
<dbReference type="GO" id="GO:0016740">
    <property type="term" value="F:transferase activity"/>
    <property type="evidence" value="ECO:0007669"/>
    <property type="project" value="UniProtKB-KW"/>
</dbReference>
<evidence type="ECO:0000259" key="2">
    <source>
        <dbReference type="Pfam" id="PF00535"/>
    </source>
</evidence>
<feature type="domain" description="Glycosyltransferase 2-like" evidence="2">
    <location>
        <begin position="45"/>
        <end position="116"/>
    </location>
</feature>
<dbReference type="InterPro" id="IPR001173">
    <property type="entry name" value="Glyco_trans_2-like"/>
</dbReference>
<dbReference type="PANTHER" id="PTHR48090:SF7">
    <property type="entry name" value="RFBJ PROTEIN"/>
    <property type="match status" value="1"/>
</dbReference>
<dbReference type="InterPro" id="IPR029044">
    <property type="entry name" value="Nucleotide-diphossugar_trans"/>
</dbReference>
<evidence type="ECO:0000313" key="4">
    <source>
        <dbReference type="Proteomes" id="UP000322699"/>
    </source>
</evidence>
<dbReference type="AlphaFoldDB" id="A0A5B1CFH9"/>
<protein>
    <submittedName>
        <fullName evidence="3">N-glycosyltransferase</fullName>
    </submittedName>
</protein>
<dbReference type="InterPro" id="IPR050256">
    <property type="entry name" value="Glycosyltransferase_2"/>
</dbReference>
<comment type="caution">
    <text evidence="3">The sequence shown here is derived from an EMBL/GenBank/DDBJ whole genome shotgun (WGS) entry which is preliminary data.</text>
</comment>
<feature type="compositionally biased region" description="Low complexity" evidence="1">
    <location>
        <begin position="16"/>
        <end position="27"/>
    </location>
</feature>